<reference evidence="1 2" key="1">
    <citation type="submission" date="2018-09" db="EMBL/GenBank/DDBJ databases">
        <title>Metagenome Assembled Genomes from an Advanced Water Purification Facility.</title>
        <authorList>
            <person name="Stamps B.W."/>
            <person name="Spear J.R."/>
        </authorList>
    </citation>
    <scope>NUCLEOTIDE SEQUENCE [LARGE SCALE GENOMIC DNA]</scope>
    <source>
        <strain evidence="1">Bin_63_2</strain>
    </source>
</reference>
<dbReference type="Pfam" id="PF16724">
    <property type="entry name" value="T4-gp15_tss"/>
    <property type="match status" value="1"/>
</dbReference>
<protein>
    <submittedName>
        <fullName evidence="1">Uncharacterized protein</fullName>
    </submittedName>
</protein>
<dbReference type="AlphaFoldDB" id="A0A5C7JA81"/>
<evidence type="ECO:0000313" key="1">
    <source>
        <dbReference type="EMBL" id="TXG78480.1"/>
    </source>
</evidence>
<dbReference type="EMBL" id="SSDS01000014">
    <property type="protein sequence ID" value="TXG78480.1"/>
    <property type="molecule type" value="Genomic_DNA"/>
</dbReference>
<dbReference type="InterPro" id="IPR038553">
    <property type="entry name" value="T4-gp15_tss_sf"/>
</dbReference>
<dbReference type="InterPro" id="IPR031997">
    <property type="entry name" value="T4-gp15_tss"/>
</dbReference>
<comment type="caution">
    <text evidence="1">The sequence shown here is derived from an EMBL/GenBank/DDBJ whole genome shotgun (WGS) entry which is preliminary data.</text>
</comment>
<accession>A0A5C7JA81</accession>
<organism evidence="1 2">
    <name type="scientific">Candidatus Dojkabacteria bacterium</name>
    <dbReference type="NCBI Taxonomy" id="2099670"/>
    <lineage>
        <taxon>Bacteria</taxon>
        <taxon>Candidatus Dojkabacteria</taxon>
    </lineage>
</organism>
<sequence length="240" mass="26443">MTPTPYWYRENVRRLITQFMCIFKGLQVNNGSEFQIVPITSAEPDIVVASIIAGNTPNASLALPLMSCKINGYQYDNMRAAGLNQSASSVRLPVGGQFPDDLITDVIYKPLPVTLSVDLYVYTTNFDQMFQIIEQIMPLFSTALLLQTNTSALDPARISSVEMTNGFTLDGNFPIGNNQRACSGIASFDIKGYQPYPEHIIDNVIKSINLRIGASGGLTNFDIIDDFNAQGLEYTKIHGN</sequence>
<proteinExistence type="predicted"/>
<dbReference type="Gene3D" id="3.30.2000.40">
    <property type="entry name" value="Myoviridae tail sheath stabiliser"/>
    <property type="match status" value="1"/>
</dbReference>
<gene>
    <name evidence="1" type="ORF">E6Q11_00910</name>
</gene>
<name>A0A5C7JA81_9BACT</name>
<evidence type="ECO:0000313" key="2">
    <source>
        <dbReference type="Proteomes" id="UP000321026"/>
    </source>
</evidence>
<dbReference type="Proteomes" id="UP000321026">
    <property type="component" value="Unassembled WGS sequence"/>
</dbReference>